<dbReference type="InterPro" id="IPR032816">
    <property type="entry name" value="VTT_dom"/>
</dbReference>
<keyword evidence="3 7" id="KW-1003">Cell membrane</keyword>
<reference evidence="9 10" key="1">
    <citation type="journal article" date="2018" name="Int. J. Syst. Evol. Microbiol.">
        <title>Uliginosibacterium sediminicola sp. nov., isolated from freshwater sediment.</title>
        <authorList>
            <person name="Hwang W.M."/>
            <person name="Kim S.M."/>
            <person name="Kang K."/>
            <person name="Ahn T.Y."/>
        </authorList>
    </citation>
    <scope>NUCLEOTIDE SEQUENCE [LARGE SCALE GENOMIC DNA]</scope>
    <source>
        <strain evidence="9 10">M1-21</strain>
    </source>
</reference>
<keyword evidence="4 7" id="KW-0812">Transmembrane</keyword>
<comment type="similarity">
    <text evidence="2 7">Belongs to the DedA family.</text>
</comment>
<organism evidence="9 10">
    <name type="scientific">Uliginosibacterium sediminicola</name>
    <dbReference type="NCBI Taxonomy" id="2024550"/>
    <lineage>
        <taxon>Bacteria</taxon>
        <taxon>Pseudomonadati</taxon>
        <taxon>Pseudomonadota</taxon>
        <taxon>Betaproteobacteria</taxon>
        <taxon>Rhodocyclales</taxon>
        <taxon>Zoogloeaceae</taxon>
        <taxon>Uliginosibacterium</taxon>
    </lineage>
</organism>
<evidence type="ECO:0000256" key="3">
    <source>
        <dbReference type="ARBA" id="ARBA00022475"/>
    </source>
</evidence>
<evidence type="ECO:0000259" key="8">
    <source>
        <dbReference type="Pfam" id="PF09335"/>
    </source>
</evidence>
<dbReference type="Pfam" id="PF09335">
    <property type="entry name" value="VTT_dom"/>
    <property type="match status" value="1"/>
</dbReference>
<name>A0ABU9YV80_9RHOO</name>
<accession>A0ABU9YV80</accession>
<dbReference type="InterPro" id="IPR058127">
    <property type="entry name" value="DedA"/>
</dbReference>
<dbReference type="EMBL" id="JBDIVE010000002">
    <property type="protein sequence ID" value="MEN3067624.1"/>
    <property type="molecule type" value="Genomic_DNA"/>
</dbReference>
<comment type="caution">
    <text evidence="9">The sequence shown here is derived from an EMBL/GenBank/DDBJ whole genome shotgun (WGS) entry which is preliminary data.</text>
</comment>
<evidence type="ECO:0000256" key="1">
    <source>
        <dbReference type="ARBA" id="ARBA00004651"/>
    </source>
</evidence>
<evidence type="ECO:0000256" key="6">
    <source>
        <dbReference type="ARBA" id="ARBA00023136"/>
    </source>
</evidence>
<evidence type="ECO:0000313" key="9">
    <source>
        <dbReference type="EMBL" id="MEN3067624.1"/>
    </source>
</evidence>
<sequence>MQLIIQLFTQFFDIILHLDVHLAALTAQYGQWIYLVLFAIIFCETGLVIAPFLPGDSLLFVAGGLAATGNMDVHTLALLLFVAAVLGDNTNYWIGRFVGPRVFRWENSKLFNRKAFDRTQVFFEQHGGKTIIMARFIPLLRSFAPFVAGIGRMDYRRFVVLDLFGGALWIGSLTYAGYYFANIPFVRKNLSVFVFGIIGVSLLPVFFAWLKARREAAKA</sequence>
<evidence type="ECO:0000256" key="5">
    <source>
        <dbReference type="ARBA" id="ARBA00022989"/>
    </source>
</evidence>
<comment type="subcellular location">
    <subcellularLocation>
        <location evidence="1 7">Cell membrane</location>
        <topology evidence="1 7">Multi-pass membrane protein</topology>
    </subcellularLocation>
</comment>
<evidence type="ECO:0000256" key="7">
    <source>
        <dbReference type="RuleBase" id="RU367016"/>
    </source>
</evidence>
<dbReference type="RefSeq" id="WP_345918394.1">
    <property type="nucleotide sequence ID" value="NZ_JBDIVE010000002.1"/>
</dbReference>
<keyword evidence="6 7" id="KW-0472">Membrane</keyword>
<dbReference type="Proteomes" id="UP001410394">
    <property type="component" value="Unassembled WGS sequence"/>
</dbReference>
<evidence type="ECO:0000256" key="4">
    <source>
        <dbReference type="ARBA" id="ARBA00022692"/>
    </source>
</evidence>
<dbReference type="InterPro" id="IPR032818">
    <property type="entry name" value="DedA-like"/>
</dbReference>
<proteinExistence type="inferred from homology"/>
<dbReference type="PANTHER" id="PTHR30353:SF0">
    <property type="entry name" value="TRANSMEMBRANE PROTEIN"/>
    <property type="match status" value="1"/>
</dbReference>
<feature type="transmembrane region" description="Helical" evidence="7">
    <location>
        <begin position="158"/>
        <end position="178"/>
    </location>
</feature>
<gene>
    <name evidence="9" type="ORF">ABDB84_03970</name>
</gene>
<feature type="transmembrane region" description="Helical" evidence="7">
    <location>
        <begin position="32"/>
        <end position="53"/>
    </location>
</feature>
<keyword evidence="10" id="KW-1185">Reference proteome</keyword>
<feature type="transmembrane region" description="Helical" evidence="7">
    <location>
        <begin position="190"/>
        <end position="210"/>
    </location>
</feature>
<dbReference type="PANTHER" id="PTHR30353">
    <property type="entry name" value="INNER MEMBRANE PROTEIN DEDA-RELATED"/>
    <property type="match status" value="1"/>
</dbReference>
<feature type="domain" description="VTT" evidence="8">
    <location>
        <begin position="53"/>
        <end position="178"/>
    </location>
</feature>
<feature type="transmembrane region" description="Helical" evidence="7">
    <location>
        <begin position="73"/>
        <end position="94"/>
    </location>
</feature>
<evidence type="ECO:0000256" key="2">
    <source>
        <dbReference type="ARBA" id="ARBA00010792"/>
    </source>
</evidence>
<evidence type="ECO:0000313" key="10">
    <source>
        <dbReference type="Proteomes" id="UP001410394"/>
    </source>
</evidence>
<dbReference type="NCBIfam" id="NF008102">
    <property type="entry name" value="PRK10847.1"/>
    <property type="match status" value="1"/>
</dbReference>
<protein>
    <submittedName>
        <fullName evidence="9">DedA family protein</fullName>
    </submittedName>
</protein>
<keyword evidence="5 7" id="KW-1133">Transmembrane helix</keyword>